<evidence type="ECO:0000256" key="1">
    <source>
        <dbReference type="SAM" id="MobiDB-lite"/>
    </source>
</evidence>
<evidence type="ECO:0000313" key="2">
    <source>
        <dbReference type="EMBL" id="OHA22885.1"/>
    </source>
</evidence>
<dbReference type="AlphaFoldDB" id="A0A1G2MG39"/>
<comment type="caution">
    <text evidence="2">The sequence shown here is derived from an EMBL/GenBank/DDBJ whole genome shotgun (WGS) entry which is preliminary data.</text>
</comment>
<dbReference type="Proteomes" id="UP000176493">
    <property type="component" value="Unassembled WGS sequence"/>
</dbReference>
<gene>
    <name evidence="2" type="ORF">A2W52_03165</name>
</gene>
<reference evidence="2 3" key="1">
    <citation type="journal article" date="2016" name="Nat. Commun.">
        <title>Thousands of microbial genomes shed light on interconnected biogeochemical processes in an aquifer system.</title>
        <authorList>
            <person name="Anantharaman K."/>
            <person name="Brown C.T."/>
            <person name="Hug L.A."/>
            <person name="Sharon I."/>
            <person name="Castelle C.J."/>
            <person name="Probst A.J."/>
            <person name="Thomas B.C."/>
            <person name="Singh A."/>
            <person name="Wilkins M.J."/>
            <person name="Karaoz U."/>
            <person name="Brodie E.L."/>
            <person name="Williams K.H."/>
            <person name="Hubbard S.S."/>
            <person name="Banfield J.F."/>
        </authorList>
    </citation>
    <scope>NUCLEOTIDE SEQUENCE [LARGE SCALE GENOMIC DNA]</scope>
</reference>
<sequence>MAVKAKVEIGKMSHLDSNEIIRFLREVEECRGWVDPLTQSVVDLIKERLKHCDGHHRPTSGVVHPATNVDAEHE</sequence>
<protein>
    <submittedName>
        <fullName evidence="2">Uncharacterized protein</fullName>
    </submittedName>
</protein>
<accession>A0A1G2MG39</accession>
<proteinExistence type="predicted"/>
<feature type="region of interest" description="Disordered" evidence="1">
    <location>
        <begin position="54"/>
        <end position="74"/>
    </location>
</feature>
<name>A0A1G2MG39_9BACT</name>
<dbReference type="EMBL" id="MHRJ01000019">
    <property type="protein sequence ID" value="OHA22885.1"/>
    <property type="molecule type" value="Genomic_DNA"/>
</dbReference>
<evidence type="ECO:0000313" key="3">
    <source>
        <dbReference type="Proteomes" id="UP000176493"/>
    </source>
</evidence>
<organism evidence="2 3">
    <name type="scientific">Candidatus Taylorbacteria bacterium RIFCSPHIGHO2_02_49_25</name>
    <dbReference type="NCBI Taxonomy" id="1802305"/>
    <lineage>
        <taxon>Bacteria</taxon>
        <taxon>Candidatus Tayloriibacteriota</taxon>
    </lineage>
</organism>